<dbReference type="AlphaFoldDB" id="A0ABD5VEG0"/>
<protein>
    <recommendedName>
        <fullName evidence="4">DUF3068 domain-containing protein</fullName>
    </recommendedName>
</protein>
<keyword evidence="1" id="KW-1133">Transmembrane helix</keyword>
<feature type="transmembrane region" description="Helical" evidence="1">
    <location>
        <begin position="12"/>
        <end position="34"/>
    </location>
</feature>
<evidence type="ECO:0000313" key="3">
    <source>
        <dbReference type="Proteomes" id="UP001596395"/>
    </source>
</evidence>
<name>A0ABD5VEG0_9EURY</name>
<accession>A0ABD5VEG0</accession>
<sequence length="311" mass="35673">MNWRWLVDADVRWRTLVAAYVGVLLVTGSVVGYVRIADVHGPPAEHRISPDAQPGEMIATANEAFQHVDHRVVTRVSAVNGSERRPVFAYEYRYDYTDRQFFAQRVWTGSYAKRWERSYTPYWFPLAVLPGKYYVTDGRVEIGANHPEGGSLGSREFENPRPPFRRGAFSASSPDNVWEFAYGGNVFLEGASEADWSVVSENASTVVLGIDAHEEYYETRQMFYARDVHEGSSIRVVVDKESGRVTRMVEHRVATYEVTVERADGEYEDVERTRHYVVVTEFSEYGTVDVERPEGVGSPTLKELWRDFFYY</sequence>
<proteinExistence type="predicted"/>
<keyword evidence="1" id="KW-0472">Membrane</keyword>
<dbReference type="RefSeq" id="WP_336349049.1">
    <property type="nucleotide sequence ID" value="NZ_JAZAQL010000001.1"/>
</dbReference>
<keyword evidence="3" id="KW-1185">Reference proteome</keyword>
<evidence type="ECO:0000256" key="1">
    <source>
        <dbReference type="SAM" id="Phobius"/>
    </source>
</evidence>
<organism evidence="2 3">
    <name type="scientific">Halorubellus litoreus</name>
    <dbReference type="NCBI Taxonomy" id="755308"/>
    <lineage>
        <taxon>Archaea</taxon>
        <taxon>Methanobacteriati</taxon>
        <taxon>Methanobacteriota</taxon>
        <taxon>Stenosarchaea group</taxon>
        <taxon>Halobacteria</taxon>
        <taxon>Halobacteriales</taxon>
        <taxon>Halorubellaceae</taxon>
        <taxon>Halorubellus</taxon>
    </lineage>
</organism>
<gene>
    <name evidence="2" type="ORF">ACFQGB_04185</name>
</gene>
<comment type="caution">
    <text evidence="2">The sequence shown here is derived from an EMBL/GenBank/DDBJ whole genome shotgun (WGS) entry which is preliminary data.</text>
</comment>
<evidence type="ECO:0008006" key="4">
    <source>
        <dbReference type="Google" id="ProtNLM"/>
    </source>
</evidence>
<dbReference type="EMBL" id="JBHSXN010000001">
    <property type="protein sequence ID" value="MFC6952053.1"/>
    <property type="molecule type" value="Genomic_DNA"/>
</dbReference>
<reference evidence="2 3" key="1">
    <citation type="journal article" date="2019" name="Int. J. Syst. Evol. Microbiol.">
        <title>The Global Catalogue of Microorganisms (GCM) 10K type strain sequencing project: providing services to taxonomists for standard genome sequencing and annotation.</title>
        <authorList>
            <consortium name="The Broad Institute Genomics Platform"/>
            <consortium name="The Broad Institute Genome Sequencing Center for Infectious Disease"/>
            <person name="Wu L."/>
            <person name="Ma J."/>
        </authorList>
    </citation>
    <scope>NUCLEOTIDE SEQUENCE [LARGE SCALE GENOMIC DNA]</scope>
    <source>
        <strain evidence="2 3">GX26</strain>
    </source>
</reference>
<dbReference type="Proteomes" id="UP001596395">
    <property type="component" value="Unassembled WGS sequence"/>
</dbReference>
<keyword evidence="1" id="KW-0812">Transmembrane</keyword>
<evidence type="ECO:0000313" key="2">
    <source>
        <dbReference type="EMBL" id="MFC6952053.1"/>
    </source>
</evidence>